<dbReference type="PANTHER" id="PTHR43877">
    <property type="entry name" value="AMINOALKYLPHOSPHONATE N-ACETYLTRANSFERASE-RELATED-RELATED"/>
    <property type="match status" value="1"/>
</dbReference>
<organism evidence="4 5">
    <name type="scientific">Actinokineospora spheciospongiae</name>
    <dbReference type="NCBI Taxonomy" id="909613"/>
    <lineage>
        <taxon>Bacteria</taxon>
        <taxon>Bacillati</taxon>
        <taxon>Actinomycetota</taxon>
        <taxon>Actinomycetes</taxon>
        <taxon>Pseudonocardiales</taxon>
        <taxon>Pseudonocardiaceae</taxon>
        <taxon>Actinokineospora</taxon>
    </lineage>
</organism>
<dbReference type="STRING" id="909613.UO65_2739"/>
<dbReference type="Pfam" id="PF00583">
    <property type="entry name" value="Acetyltransf_1"/>
    <property type="match status" value="1"/>
</dbReference>
<accession>W7ILY0</accession>
<dbReference type="Proteomes" id="UP000019277">
    <property type="component" value="Unassembled WGS sequence"/>
</dbReference>
<evidence type="ECO:0000313" key="4">
    <source>
        <dbReference type="EMBL" id="EWC61915.1"/>
    </source>
</evidence>
<keyword evidence="1" id="KW-0808">Transferase</keyword>
<dbReference type="InterPro" id="IPR000182">
    <property type="entry name" value="GNAT_dom"/>
</dbReference>
<dbReference type="SUPFAM" id="SSF55729">
    <property type="entry name" value="Acyl-CoA N-acyltransferases (Nat)"/>
    <property type="match status" value="1"/>
</dbReference>
<name>W7ILY0_9PSEU</name>
<dbReference type="EMBL" id="AYXG01000099">
    <property type="protein sequence ID" value="EWC61915.1"/>
    <property type="molecule type" value="Genomic_DNA"/>
</dbReference>
<evidence type="ECO:0000313" key="5">
    <source>
        <dbReference type="Proteomes" id="UP000019277"/>
    </source>
</evidence>
<comment type="caution">
    <text evidence="4">The sequence shown here is derived from an EMBL/GenBank/DDBJ whole genome shotgun (WGS) entry which is preliminary data.</text>
</comment>
<evidence type="ECO:0000256" key="2">
    <source>
        <dbReference type="ARBA" id="ARBA00023315"/>
    </source>
</evidence>
<dbReference type="eggNOG" id="COG1247">
    <property type="taxonomic scope" value="Bacteria"/>
</dbReference>
<evidence type="ECO:0000256" key="1">
    <source>
        <dbReference type="ARBA" id="ARBA00022679"/>
    </source>
</evidence>
<dbReference type="PROSITE" id="PS51186">
    <property type="entry name" value="GNAT"/>
    <property type="match status" value="1"/>
</dbReference>
<dbReference type="InterPro" id="IPR016181">
    <property type="entry name" value="Acyl_CoA_acyltransferase"/>
</dbReference>
<dbReference type="RefSeq" id="WP_035282369.1">
    <property type="nucleotide sequence ID" value="NZ_AYXG01000099.1"/>
</dbReference>
<feature type="domain" description="N-acetyltransferase" evidence="3">
    <location>
        <begin position="1"/>
        <end position="149"/>
    </location>
</feature>
<sequence>MTVRRAGEADTASLAALRRAWTEEDRGPVDDPGFDAAFADWLAAEWHHRAFWLAFDGETPVGSMNMLEFTRMPKPGAPASRWGHIGNAYVAPGHRDRGIGAEMLAAALAHADAEGYARVVLSPTERSVPFYGRHGFAPATSLLLRLPPG</sequence>
<proteinExistence type="predicted"/>
<dbReference type="Gene3D" id="3.40.630.30">
    <property type="match status" value="1"/>
</dbReference>
<evidence type="ECO:0000259" key="3">
    <source>
        <dbReference type="PROSITE" id="PS51186"/>
    </source>
</evidence>
<dbReference type="GO" id="GO:0016747">
    <property type="term" value="F:acyltransferase activity, transferring groups other than amino-acyl groups"/>
    <property type="evidence" value="ECO:0007669"/>
    <property type="project" value="InterPro"/>
</dbReference>
<protein>
    <recommendedName>
        <fullName evidence="3">N-acetyltransferase domain-containing protein</fullName>
    </recommendedName>
</protein>
<dbReference type="InterPro" id="IPR050832">
    <property type="entry name" value="Bact_Acetyltransf"/>
</dbReference>
<dbReference type="PANTHER" id="PTHR43877:SF2">
    <property type="entry name" value="AMINOALKYLPHOSPHONATE N-ACETYLTRANSFERASE-RELATED"/>
    <property type="match status" value="1"/>
</dbReference>
<gene>
    <name evidence="4" type="ORF">UO65_2739</name>
</gene>
<dbReference type="AlphaFoldDB" id="W7ILY0"/>
<dbReference type="OrthoDB" id="4936934at2"/>
<dbReference type="CDD" id="cd04301">
    <property type="entry name" value="NAT_SF"/>
    <property type="match status" value="1"/>
</dbReference>
<keyword evidence="2" id="KW-0012">Acyltransferase</keyword>
<keyword evidence="5" id="KW-1185">Reference proteome</keyword>
<reference evidence="4 5" key="1">
    <citation type="journal article" date="2014" name="Genome Announc.">
        <title>Draft Genome Sequence of the Antitrypanosomally Active Sponge-Associated Bacterium Actinokineospora sp. Strain EG49.</title>
        <authorList>
            <person name="Harjes J."/>
            <person name="Ryu T."/>
            <person name="Abdelmohsen U.R."/>
            <person name="Moitinho-Silva L."/>
            <person name="Horn H."/>
            <person name="Ravasi T."/>
            <person name="Hentschel U."/>
        </authorList>
    </citation>
    <scope>NUCLEOTIDE SEQUENCE [LARGE SCALE GENOMIC DNA]</scope>
    <source>
        <strain evidence="4 5">EG49</strain>
    </source>
</reference>